<keyword evidence="2" id="KW-1185">Reference proteome</keyword>
<protein>
    <submittedName>
        <fullName evidence="3">Uncharacterized protein</fullName>
    </submittedName>
</protein>
<evidence type="ECO:0000313" key="2">
    <source>
        <dbReference type="Proteomes" id="UP000813463"/>
    </source>
</evidence>
<organism evidence="2 3">
    <name type="scientific">Spinacia oleracea</name>
    <name type="common">Spinach</name>
    <dbReference type="NCBI Taxonomy" id="3562"/>
    <lineage>
        <taxon>Eukaryota</taxon>
        <taxon>Viridiplantae</taxon>
        <taxon>Streptophyta</taxon>
        <taxon>Embryophyta</taxon>
        <taxon>Tracheophyta</taxon>
        <taxon>Spermatophyta</taxon>
        <taxon>Magnoliopsida</taxon>
        <taxon>eudicotyledons</taxon>
        <taxon>Gunneridae</taxon>
        <taxon>Pentapetalae</taxon>
        <taxon>Caryophyllales</taxon>
        <taxon>Chenopodiaceae</taxon>
        <taxon>Chenopodioideae</taxon>
        <taxon>Anserineae</taxon>
        <taxon>Spinacia</taxon>
    </lineage>
</organism>
<dbReference type="GeneID" id="110791079"/>
<feature type="region of interest" description="Disordered" evidence="1">
    <location>
        <begin position="28"/>
        <end position="59"/>
    </location>
</feature>
<gene>
    <name evidence="3" type="primary">LOC110791079</name>
</gene>
<sequence>MKKMLLNALKKALLKIPHQIYFETVGGRKKGKVPGLGSGDSLYFAPSRRGGSSSSSYTSSIYSQMSTRLEETQQQLTQKSIELETTKNQTLKAMENDLLLRQSEREEREAERLEHQREIERERQERERERREREEHAAQMKKAMESYERMFSQCTGFPFSQSQDPRDPTGGGTPLC</sequence>
<reference evidence="3" key="2">
    <citation type="submission" date="2025-08" db="UniProtKB">
        <authorList>
            <consortium name="RefSeq"/>
        </authorList>
    </citation>
    <scope>IDENTIFICATION</scope>
    <source>
        <tissue evidence="3">Leaf</tissue>
    </source>
</reference>
<feature type="compositionally biased region" description="Basic and acidic residues" evidence="1">
    <location>
        <begin position="102"/>
        <end position="148"/>
    </location>
</feature>
<feature type="compositionally biased region" description="Low complexity" evidence="1">
    <location>
        <begin position="47"/>
        <end position="59"/>
    </location>
</feature>
<name>A0ABM3RTV7_SPIOL</name>
<feature type="region of interest" description="Disordered" evidence="1">
    <location>
        <begin position="100"/>
        <end position="176"/>
    </location>
</feature>
<evidence type="ECO:0000313" key="3">
    <source>
        <dbReference type="RefSeq" id="XP_056699057.1"/>
    </source>
</evidence>
<dbReference type="Proteomes" id="UP000813463">
    <property type="component" value="Chromosome 4"/>
</dbReference>
<evidence type="ECO:0000256" key="1">
    <source>
        <dbReference type="SAM" id="MobiDB-lite"/>
    </source>
</evidence>
<reference evidence="2" key="1">
    <citation type="journal article" date="2021" name="Nat. Commun.">
        <title>Genomic analyses provide insights into spinach domestication and the genetic basis of agronomic traits.</title>
        <authorList>
            <person name="Cai X."/>
            <person name="Sun X."/>
            <person name="Xu C."/>
            <person name="Sun H."/>
            <person name="Wang X."/>
            <person name="Ge C."/>
            <person name="Zhang Z."/>
            <person name="Wang Q."/>
            <person name="Fei Z."/>
            <person name="Jiao C."/>
            <person name="Wang Q."/>
        </authorList>
    </citation>
    <scope>NUCLEOTIDE SEQUENCE [LARGE SCALE GENOMIC DNA]</scope>
    <source>
        <strain evidence="2">cv. Varoflay</strain>
    </source>
</reference>
<proteinExistence type="predicted"/>
<feature type="compositionally biased region" description="Polar residues" evidence="1">
    <location>
        <begin position="152"/>
        <end position="163"/>
    </location>
</feature>
<dbReference type="RefSeq" id="XP_056699057.1">
    <property type="nucleotide sequence ID" value="XM_056843079.1"/>
</dbReference>
<accession>A0ABM3RTV7</accession>